<feature type="domain" description="Ubiquitin-like protease family profile" evidence="5">
    <location>
        <begin position="42"/>
        <end position="205"/>
    </location>
</feature>
<dbReference type="AlphaFoldDB" id="A0AAJ7PB35"/>
<dbReference type="GeneID" id="100899944"/>
<dbReference type="FunFam" id="3.40.395.10:FF:000001">
    <property type="entry name" value="Sentrin-specific protease 1"/>
    <property type="match status" value="1"/>
</dbReference>
<evidence type="ECO:0000256" key="1">
    <source>
        <dbReference type="ARBA" id="ARBA00005234"/>
    </source>
</evidence>
<dbReference type="PROSITE" id="PS50600">
    <property type="entry name" value="ULP_PROTEASE"/>
    <property type="match status" value="1"/>
</dbReference>
<evidence type="ECO:0000256" key="4">
    <source>
        <dbReference type="ARBA" id="ARBA00022807"/>
    </source>
</evidence>
<dbReference type="Gene3D" id="3.40.395.10">
    <property type="entry name" value="Adenoviral Proteinase, Chain A"/>
    <property type="match status" value="1"/>
</dbReference>
<accession>A0AAJ7PB35</accession>
<dbReference type="PANTHER" id="PTHR12606:SF141">
    <property type="entry name" value="GH15225P-RELATED"/>
    <property type="match status" value="1"/>
</dbReference>
<dbReference type="Pfam" id="PF02902">
    <property type="entry name" value="Peptidase_C48"/>
    <property type="match status" value="1"/>
</dbReference>
<evidence type="ECO:0000256" key="2">
    <source>
        <dbReference type="ARBA" id="ARBA00022670"/>
    </source>
</evidence>
<keyword evidence="4" id="KW-0788">Thiol protease</keyword>
<keyword evidence="3" id="KW-0378">Hydrolase</keyword>
<gene>
    <name evidence="7" type="primary">LOC100899944</name>
</gene>
<dbReference type="GO" id="GO:0080090">
    <property type="term" value="P:regulation of primary metabolic process"/>
    <property type="evidence" value="ECO:0007669"/>
    <property type="project" value="UniProtKB-ARBA"/>
</dbReference>
<evidence type="ECO:0000313" key="7">
    <source>
        <dbReference type="RefSeq" id="XP_018497652.1"/>
    </source>
</evidence>
<reference evidence="7" key="1">
    <citation type="submission" date="2025-08" db="UniProtKB">
        <authorList>
            <consortium name="RefSeq"/>
        </authorList>
    </citation>
    <scope>IDENTIFICATION</scope>
</reference>
<dbReference type="InterPro" id="IPR038765">
    <property type="entry name" value="Papain-like_cys_pep_sf"/>
</dbReference>
<evidence type="ECO:0000256" key="3">
    <source>
        <dbReference type="ARBA" id="ARBA00022801"/>
    </source>
</evidence>
<evidence type="ECO:0000259" key="5">
    <source>
        <dbReference type="PROSITE" id="PS50600"/>
    </source>
</evidence>
<comment type="similarity">
    <text evidence="1">Belongs to the peptidase C48 family.</text>
</comment>
<evidence type="ECO:0000313" key="6">
    <source>
        <dbReference type="Proteomes" id="UP000694867"/>
    </source>
</evidence>
<name>A0AAJ7PB35_9ACAR</name>
<dbReference type="KEGG" id="goe:100899944"/>
<dbReference type="InterPro" id="IPR003653">
    <property type="entry name" value="Peptidase_C48_C"/>
</dbReference>
<dbReference type="SUPFAM" id="SSF54001">
    <property type="entry name" value="Cysteine proteinases"/>
    <property type="match status" value="1"/>
</dbReference>
<dbReference type="GO" id="GO:0016929">
    <property type="term" value="F:deSUMOylase activity"/>
    <property type="evidence" value="ECO:0007669"/>
    <property type="project" value="TreeGrafter"/>
</dbReference>
<organism evidence="6 7">
    <name type="scientific">Galendromus occidentalis</name>
    <name type="common">western predatory mite</name>
    <dbReference type="NCBI Taxonomy" id="34638"/>
    <lineage>
        <taxon>Eukaryota</taxon>
        <taxon>Metazoa</taxon>
        <taxon>Ecdysozoa</taxon>
        <taxon>Arthropoda</taxon>
        <taxon>Chelicerata</taxon>
        <taxon>Arachnida</taxon>
        <taxon>Acari</taxon>
        <taxon>Parasitiformes</taxon>
        <taxon>Mesostigmata</taxon>
        <taxon>Gamasina</taxon>
        <taxon>Phytoseioidea</taxon>
        <taxon>Phytoseiidae</taxon>
        <taxon>Typhlodrominae</taxon>
        <taxon>Galendromus</taxon>
    </lineage>
</organism>
<dbReference type="GO" id="GO:0006508">
    <property type="term" value="P:proteolysis"/>
    <property type="evidence" value="ECO:0007669"/>
    <property type="project" value="UniProtKB-KW"/>
</dbReference>
<dbReference type="GO" id="GO:0005634">
    <property type="term" value="C:nucleus"/>
    <property type="evidence" value="ECO:0007669"/>
    <property type="project" value="TreeGrafter"/>
</dbReference>
<dbReference type="Proteomes" id="UP000694867">
    <property type="component" value="Unplaced"/>
</dbReference>
<keyword evidence="6" id="KW-1185">Reference proteome</keyword>
<dbReference type="GO" id="GO:0016926">
    <property type="term" value="P:protein desumoylation"/>
    <property type="evidence" value="ECO:0007669"/>
    <property type="project" value="TreeGrafter"/>
</dbReference>
<dbReference type="GO" id="GO:0060255">
    <property type="term" value="P:regulation of macromolecule metabolic process"/>
    <property type="evidence" value="ECO:0007669"/>
    <property type="project" value="UniProtKB-ARBA"/>
</dbReference>
<dbReference type="PANTHER" id="PTHR12606">
    <property type="entry name" value="SENTRIN/SUMO-SPECIFIC PROTEASE"/>
    <property type="match status" value="1"/>
</dbReference>
<dbReference type="RefSeq" id="XP_018497652.1">
    <property type="nucleotide sequence ID" value="XM_018642136.1"/>
</dbReference>
<sequence length="242" mass="27812">MEGKFLPTSSCFIPPISEEMILVIKEAFRSPASQVLVDVSRQAVTRADLETLLGLNWLNDAIINVYLNLIVNRSKEAQKLPKVYAFNTFFLTRYIEMGYSAVRRWTRRDDIFAHDILLVPVHLGMHWCMAIVDLRVKQIKYMDSMGGRNDACLATLLEYLSQEMSDKKNSQLDAGQWLLTNIQNLPQQQNGSDCGMFALKYADFAAKDAEINFTQNDMPYFRRRMMFEILRSSILPSGYGEK</sequence>
<proteinExistence type="inferred from homology"/>
<keyword evidence="2" id="KW-0645">Protease</keyword>
<protein>
    <submittedName>
        <fullName evidence="7">Sentrin-specific protease 1-like</fullName>
    </submittedName>
</protein>